<feature type="compositionally biased region" description="Low complexity" evidence="4">
    <location>
        <begin position="100"/>
        <end position="112"/>
    </location>
</feature>
<evidence type="ECO:0000313" key="5">
    <source>
        <dbReference type="EMBL" id="KAF3500572.1"/>
    </source>
</evidence>
<organism evidence="5 6">
    <name type="scientific">Brassica cretica</name>
    <name type="common">Mustard</name>
    <dbReference type="NCBI Taxonomy" id="69181"/>
    <lineage>
        <taxon>Eukaryota</taxon>
        <taxon>Viridiplantae</taxon>
        <taxon>Streptophyta</taxon>
        <taxon>Embryophyta</taxon>
        <taxon>Tracheophyta</taxon>
        <taxon>Spermatophyta</taxon>
        <taxon>Magnoliopsida</taxon>
        <taxon>eudicotyledons</taxon>
        <taxon>Gunneridae</taxon>
        <taxon>Pentapetalae</taxon>
        <taxon>rosids</taxon>
        <taxon>malvids</taxon>
        <taxon>Brassicales</taxon>
        <taxon>Brassicaceae</taxon>
        <taxon>Brassiceae</taxon>
        <taxon>Brassica</taxon>
    </lineage>
</organism>
<protein>
    <submittedName>
        <fullName evidence="5">Uncharacterized protein</fullName>
    </submittedName>
</protein>
<dbReference type="PANTHER" id="PTHR44835">
    <property type="entry name" value="UDP-N-ACETYLGLUCOSAMINE--PEPTIDE N-ACETYLGLUCOSAMINYLTRANSFERASE SPINDLY-RELATED"/>
    <property type="match status" value="1"/>
</dbReference>
<comment type="caution">
    <text evidence="5">The sequence shown here is derived from an EMBL/GenBank/DDBJ whole genome shotgun (WGS) entry which is preliminary data.</text>
</comment>
<dbReference type="PANTHER" id="PTHR44835:SF1">
    <property type="entry name" value="PROTEIN O-GLCNAC TRANSFERASE"/>
    <property type="match status" value="1"/>
</dbReference>
<accession>A0A8S9N9I3</accession>
<keyword evidence="2" id="KW-0328">Glycosyltransferase</keyword>
<keyword evidence="3" id="KW-0808">Transferase</keyword>
<comment type="pathway">
    <text evidence="1">Protein modification; protein glycosylation.</text>
</comment>
<evidence type="ECO:0000256" key="1">
    <source>
        <dbReference type="ARBA" id="ARBA00004922"/>
    </source>
</evidence>
<evidence type="ECO:0000256" key="3">
    <source>
        <dbReference type="ARBA" id="ARBA00022679"/>
    </source>
</evidence>
<evidence type="ECO:0000256" key="4">
    <source>
        <dbReference type="SAM" id="MobiDB-lite"/>
    </source>
</evidence>
<dbReference type="InterPro" id="IPR051939">
    <property type="entry name" value="Glycosyltr_41/O-GlcNAc_trsf"/>
</dbReference>
<dbReference type="AlphaFoldDB" id="A0A8S9N9I3"/>
<name>A0A8S9N9I3_BRACR</name>
<reference evidence="5" key="1">
    <citation type="submission" date="2019-12" db="EMBL/GenBank/DDBJ databases">
        <title>Genome sequencing and annotation of Brassica cretica.</title>
        <authorList>
            <person name="Studholme D.J."/>
            <person name="Sarris P."/>
        </authorList>
    </citation>
    <scope>NUCLEOTIDE SEQUENCE</scope>
    <source>
        <strain evidence="5">PFS-109/04</strain>
        <tissue evidence="5">Leaf</tissue>
    </source>
</reference>
<proteinExistence type="predicted"/>
<dbReference type="GO" id="GO:0016757">
    <property type="term" value="F:glycosyltransferase activity"/>
    <property type="evidence" value="ECO:0007669"/>
    <property type="project" value="UniProtKB-KW"/>
</dbReference>
<evidence type="ECO:0000256" key="2">
    <source>
        <dbReference type="ARBA" id="ARBA00022676"/>
    </source>
</evidence>
<feature type="region of interest" description="Disordered" evidence="4">
    <location>
        <begin position="1"/>
        <end position="112"/>
    </location>
</feature>
<dbReference type="EMBL" id="QGKX02001621">
    <property type="protein sequence ID" value="KAF3500572.1"/>
    <property type="molecule type" value="Genomic_DNA"/>
</dbReference>
<gene>
    <name evidence="5" type="ORF">F2Q69_00040773</name>
</gene>
<sequence length="224" mass="24991">MFPEHPVGARNSKHPEPKPKLQNPKPSRDPTNPNHPIASLVPAHVPDQLQPKAFRIHDSSRSRTASVPFAPDDQAVRDPTANSSRPRSAARVPDQPLATSASIRSQSARVQASSRPVQLEVHSLVVRFQQSTKLKALLRHHDYTKCKVVVYSAVVKAYAKTFRFRDKVLKKVWTHSLMMEQPLPVNLSLYMGVPCIIMAGTVHAHNVGVSLLSKRWFRTPGCLK</sequence>
<evidence type="ECO:0000313" key="6">
    <source>
        <dbReference type="Proteomes" id="UP000712600"/>
    </source>
</evidence>
<dbReference type="Proteomes" id="UP000712600">
    <property type="component" value="Unassembled WGS sequence"/>
</dbReference>